<organism evidence="2 3">
    <name type="scientific">Arachis hypogaea</name>
    <name type="common">Peanut</name>
    <dbReference type="NCBI Taxonomy" id="3818"/>
    <lineage>
        <taxon>Eukaryota</taxon>
        <taxon>Viridiplantae</taxon>
        <taxon>Streptophyta</taxon>
        <taxon>Embryophyta</taxon>
        <taxon>Tracheophyta</taxon>
        <taxon>Spermatophyta</taxon>
        <taxon>Magnoliopsida</taxon>
        <taxon>eudicotyledons</taxon>
        <taxon>Gunneridae</taxon>
        <taxon>Pentapetalae</taxon>
        <taxon>rosids</taxon>
        <taxon>fabids</taxon>
        <taxon>Fabales</taxon>
        <taxon>Fabaceae</taxon>
        <taxon>Papilionoideae</taxon>
        <taxon>50 kb inversion clade</taxon>
        <taxon>dalbergioids sensu lato</taxon>
        <taxon>Dalbergieae</taxon>
        <taxon>Pterocarpus clade</taxon>
        <taxon>Arachis</taxon>
    </lineage>
</organism>
<dbReference type="AlphaFoldDB" id="A0A445C795"/>
<feature type="domain" description="O-methyltransferase dimerisation" evidence="1">
    <location>
        <begin position="43"/>
        <end position="115"/>
    </location>
</feature>
<dbReference type="SUPFAM" id="SSF46785">
    <property type="entry name" value="Winged helix' DNA-binding domain"/>
    <property type="match status" value="1"/>
</dbReference>
<gene>
    <name evidence="2" type="ORF">Ahy_A07g032626</name>
</gene>
<proteinExistence type="predicted"/>
<dbReference type="InterPro" id="IPR036388">
    <property type="entry name" value="WH-like_DNA-bd_sf"/>
</dbReference>
<evidence type="ECO:0000313" key="2">
    <source>
        <dbReference type="EMBL" id="RYR46802.1"/>
    </source>
</evidence>
<dbReference type="InterPro" id="IPR016461">
    <property type="entry name" value="COMT-like"/>
</dbReference>
<evidence type="ECO:0000313" key="3">
    <source>
        <dbReference type="Proteomes" id="UP000289738"/>
    </source>
</evidence>
<dbReference type="Proteomes" id="UP000289738">
    <property type="component" value="Chromosome A07"/>
</dbReference>
<dbReference type="EMBL" id="SDMP01000007">
    <property type="protein sequence ID" value="RYR46802.1"/>
    <property type="molecule type" value="Genomic_DNA"/>
</dbReference>
<dbReference type="PANTHER" id="PTHR11746">
    <property type="entry name" value="O-METHYLTRANSFERASE"/>
    <property type="match status" value="1"/>
</dbReference>
<keyword evidence="3" id="KW-1185">Reference proteome</keyword>
<dbReference type="Gene3D" id="1.10.10.10">
    <property type="entry name" value="Winged helix-like DNA-binding domain superfamily/Winged helix DNA-binding domain"/>
    <property type="match status" value="1"/>
</dbReference>
<dbReference type="STRING" id="3818.A0A445C795"/>
<dbReference type="GO" id="GO:0008168">
    <property type="term" value="F:methyltransferase activity"/>
    <property type="evidence" value="ECO:0007669"/>
    <property type="project" value="InterPro"/>
</dbReference>
<dbReference type="SUPFAM" id="SSF53335">
    <property type="entry name" value="S-adenosyl-L-methionine-dependent methyltransferases"/>
    <property type="match status" value="1"/>
</dbReference>
<comment type="caution">
    <text evidence="2">The sequence shown here is derived from an EMBL/GenBank/DDBJ whole genome shotgun (WGS) entry which is preliminary data.</text>
</comment>
<dbReference type="Gene3D" id="3.40.50.150">
    <property type="entry name" value="Vaccinia Virus protein VP39"/>
    <property type="match status" value="1"/>
</dbReference>
<dbReference type="Pfam" id="PF08100">
    <property type="entry name" value="Dimerisation"/>
    <property type="match status" value="1"/>
</dbReference>
<accession>A0A445C795</accession>
<evidence type="ECO:0000259" key="1">
    <source>
        <dbReference type="Pfam" id="PF08100"/>
    </source>
</evidence>
<sequence>MTTYMMASISKPQIEKLREVETTCRTTREGMGSRQRKEGSYGGIPDVIHNYGKPMPLSQLVASLQIHPSKTSFVHRLMRILVHSNFFTTKDVPSNDLEIEIGYVLTDSSMLLLKDNPLSLSPLVAAMLDPIMIKPWNQMSTWFKNDDPTPFVTEYGTPFFDYASHVPKLNEIFNDAMASDARLVSKLLKKSN</sequence>
<dbReference type="PROSITE" id="PS51683">
    <property type="entry name" value="SAM_OMT_II"/>
    <property type="match status" value="1"/>
</dbReference>
<reference evidence="2 3" key="1">
    <citation type="submission" date="2019-01" db="EMBL/GenBank/DDBJ databases">
        <title>Sequencing of cultivated peanut Arachis hypogaea provides insights into genome evolution and oil improvement.</title>
        <authorList>
            <person name="Chen X."/>
        </authorList>
    </citation>
    <scope>NUCLEOTIDE SEQUENCE [LARGE SCALE GENOMIC DNA]</scope>
    <source>
        <strain evidence="3">cv. Fuhuasheng</strain>
        <tissue evidence="2">Leaves</tissue>
    </source>
</reference>
<name>A0A445C795_ARAHY</name>
<dbReference type="InterPro" id="IPR029063">
    <property type="entry name" value="SAM-dependent_MTases_sf"/>
</dbReference>
<dbReference type="InterPro" id="IPR036390">
    <property type="entry name" value="WH_DNA-bd_sf"/>
</dbReference>
<dbReference type="InterPro" id="IPR012967">
    <property type="entry name" value="COMT_dimerisation"/>
</dbReference>
<protein>
    <recommendedName>
        <fullName evidence="1">O-methyltransferase dimerisation domain-containing protein</fullName>
    </recommendedName>
</protein>
<dbReference type="GO" id="GO:0046983">
    <property type="term" value="F:protein dimerization activity"/>
    <property type="evidence" value="ECO:0007669"/>
    <property type="project" value="InterPro"/>
</dbReference>